<feature type="transmembrane region" description="Helical" evidence="3">
    <location>
        <begin position="49"/>
        <end position="66"/>
    </location>
</feature>
<comment type="caution">
    <text evidence="4">The sequence shown here is derived from an EMBL/GenBank/DDBJ whole genome shotgun (WGS) entry which is preliminary data.</text>
</comment>
<keyword evidence="1" id="KW-0175">Coiled coil</keyword>
<evidence type="ECO:0000256" key="3">
    <source>
        <dbReference type="SAM" id="Phobius"/>
    </source>
</evidence>
<reference evidence="5" key="2">
    <citation type="journal article" date="2016" name="Genome Announc.">
        <title>Draft Genome Sequences of Two Novel Amoeba-Resistant Intranuclear Bacteria, 'Candidatus Berkiella cookevillensis' and 'Candidatus Berkiella aquae'.</title>
        <authorList>
            <person name="Mehari Y.T."/>
            <person name="Arivett B.A."/>
            <person name="Farone A.L."/>
            <person name="Gunderson J.H."/>
            <person name="Farone M.B."/>
        </authorList>
    </citation>
    <scope>NUCLEOTIDE SEQUENCE</scope>
    <source>
        <strain evidence="5">HT99</strain>
    </source>
</reference>
<keyword evidence="3" id="KW-0472">Membrane</keyword>
<feature type="transmembrane region" description="Helical" evidence="3">
    <location>
        <begin position="72"/>
        <end position="90"/>
    </location>
</feature>
<sequence length="589" mass="67847">MIDVVLNLALLAYNAWEATFACIGVIGTVLALKTIWFNQKKPLPLPIKLGLSLFYLLHITAIFFATGLLGEALLGATMATLLVSMTSLLSDSYDYMQERYQNFKLTRKIKKLQSELSSNNIAFEQNSLFFEDVMGLQDEIESLTLQQEELIYFLSIIENQSENDQTNIQTIRDISAALKERCDSILDEKEVIRDFYKVSTRLKLSEYQIIQNTSAEIKTLNQRKNELQRNLSSSRNGRSNASNNKPINKQIAILEGKIKKLAIINQHFYKIKKAEDTKNEIEQELRTLDQKYQQPPFDEYSASEAIALKDLERDYLHQRLISLHRYISENTNLSKAKTTSSTMIFSEYHKITALESLPNRRTLVRTLENQTRRLMQIIRDKERELAEKQRYLQLIAINPNEQLPDDMNKIMNKARELIKYQNRLALSQIEKKQKLSATRYSLLSAALAIFMCYTSFWIVSEIFDNLMRFVGVLAGLTSIRGFIQLRNTQNKLQSEQNHQWNCLVLDCKNRADHIKIPQEQAGVKVKLFSLIDEMENLDAKKKSPASASPLEKAKKYLPRFSARTAHSRQGQGKENPLPSTAKKKSLGRR</sequence>
<feature type="transmembrane region" description="Helical" evidence="3">
    <location>
        <begin position="15"/>
        <end position="37"/>
    </location>
</feature>
<proteinExistence type="predicted"/>
<evidence type="ECO:0000313" key="5">
    <source>
        <dbReference type="EMBL" id="MCS5711628.1"/>
    </source>
</evidence>
<accession>A0A0Q9YNY5</accession>
<evidence type="ECO:0000313" key="4">
    <source>
        <dbReference type="EMBL" id="KRG18922.1"/>
    </source>
</evidence>
<feature type="region of interest" description="Disordered" evidence="2">
    <location>
        <begin position="558"/>
        <end position="589"/>
    </location>
</feature>
<evidence type="ECO:0000256" key="2">
    <source>
        <dbReference type="SAM" id="MobiDB-lite"/>
    </source>
</evidence>
<feature type="coiled-coil region" evidence="1">
    <location>
        <begin position="264"/>
        <end position="294"/>
    </location>
</feature>
<dbReference type="RefSeq" id="WP_075067501.1">
    <property type="nucleotide sequence ID" value="NZ_LKAJ02000001.1"/>
</dbReference>
<keyword evidence="6" id="KW-1185">Reference proteome</keyword>
<dbReference type="Proteomes" id="UP000051497">
    <property type="component" value="Unassembled WGS sequence"/>
</dbReference>
<keyword evidence="3" id="KW-0812">Transmembrane</keyword>
<organism evidence="4">
    <name type="scientific">Candidatus Berkiella aquae</name>
    <dbReference type="NCBI Taxonomy" id="295108"/>
    <lineage>
        <taxon>Bacteria</taxon>
        <taxon>Pseudomonadati</taxon>
        <taxon>Pseudomonadota</taxon>
        <taxon>Gammaproteobacteria</taxon>
        <taxon>Candidatus Berkiellales</taxon>
        <taxon>Candidatus Berkiellaceae</taxon>
        <taxon>Candidatus Berkiella</taxon>
    </lineage>
</organism>
<reference evidence="4" key="1">
    <citation type="submission" date="2015-09" db="EMBL/GenBank/DDBJ databases">
        <title>Draft Genome Sequences of Two Novel Amoeba-resistant Intranuclear Bacteria, Candidatus Berkiella cookevillensis and Candidatus Berkiella aquae.</title>
        <authorList>
            <person name="Mehari Y.T."/>
            <person name="Arivett B.A."/>
            <person name="Farone A.L."/>
            <person name="Gunderson J.H."/>
            <person name="Farone M.B."/>
        </authorList>
    </citation>
    <scope>NUCLEOTIDE SEQUENCE [LARGE SCALE GENOMIC DNA]</scope>
    <source>
        <strain evidence="4">HT99</strain>
    </source>
</reference>
<dbReference type="EMBL" id="LKAJ01000018">
    <property type="protein sequence ID" value="KRG18922.1"/>
    <property type="molecule type" value="Genomic_DNA"/>
</dbReference>
<gene>
    <name evidence="5" type="ORF">HT99x_009275</name>
    <name evidence="4" type="ORF">HT99x_02912</name>
</gene>
<feature type="coiled-coil region" evidence="1">
    <location>
        <begin position="210"/>
        <end position="237"/>
    </location>
</feature>
<evidence type="ECO:0000256" key="1">
    <source>
        <dbReference type="SAM" id="Coils"/>
    </source>
</evidence>
<keyword evidence="3" id="KW-1133">Transmembrane helix</keyword>
<evidence type="ECO:0000313" key="6">
    <source>
        <dbReference type="Proteomes" id="UP000051497"/>
    </source>
</evidence>
<dbReference type="EMBL" id="LKAJ02000001">
    <property type="protein sequence ID" value="MCS5711628.1"/>
    <property type="molecule type" value="Genomic_DNA"/>
</dbReference>
<feature type="transmembrane region" description="Helical" evidence="3">
    <location>
        <begin position="440"/>
        <end position="460"/>
    </location>
</feature>
<reference evidence="5" key="3">
    <citation type="submission" date="2021-06" db="EMBL/GenBank/DDBJ databases">
        <title>Genomic Description and Analysis of Intracellular Bacteria, Candidatus Berkiella cookevillensis and Candidatus Berkiella aquae.</title>
        <authorList>
            <person name="Kidane D.T."/>
            <person name="Mehari Y.T."/>
            <person name="Rice F.C."/>
            <person name="Arivett B.A."/>
            <person name="Farone A.L."/>
            <person name="Berk S.G."/>
            <person name="Farone M.B."/>
        </authorList>
    </citation>
    <scope>NUCLEOTIDE SEQUENCE</scope>
    <source>
        <strain evidence="5">HT99</strain>
    </source>
</reference>
<dbReference type="AlphaFoldDB" id="A0A0Q9YNY5"/>
<protein>
    <submittedName>
        <fullName evidence="4">Uncharacterized protein</fullName>
    </submittedName>
</protein>
<name>A0A0Q9YNY5_9GAMM</name>